<proteinExistence type="predicted"/>
<keyword evidence="3" id="KW-1185">Reference proteome</keyword>
<evidence type="ECO:0000313" key="2">
    <source>
        <dbReference type="EMBL" id="CAB1427106.1"/>
    </source>
</evidence>
<dbReference type="Proteomes" id="UP001153269">
    <property type="component" value="Unassembled WGS sequence"/>
</dbReference>
<dbReference type="EMBL" id="CADEAL010000943">
    <property type="protein sequence ID" value="CAB1427106.1"/>
    <property type="molecule type" value="Genomic_DNA"/>
</dbReference>
<evidence type="ECO:0000256" key="1">
    <source>
        <dbReference type="SAM" id="MobiDB-lite"/>
    </source>
</evidence>
<gene>
    <name evidence="2" type="ORF">PLEPLA_LOCUS15044</name>
</gene>
<evidence type="ECO:0000313" key="3">
    <source>
        <dbReference type="Proteomes" id="UP001153269"/>
    </source>
</evidence>
<protein>
    <submittedName>
        <fullName evidence="2">Uncharacterized protein</fullName>
    </submittedName>
</protein>
<feature type="compositionally biased region" description="Basic and acidic residues" evidence="1">
    <location>
        <begin position="1"/>
        <end position="19"/>
    </location>
</feature>
<sequence>MEAEARNAPEKEMVPHEEATGSCSLLIPPGSMMWYLGAPPAPPGWHVHQEGFSCVSRPSLFKYKIEFMQLEELNWNQWNQWNQWNPVRAFKSAPPTLLL</sequence>
<reference evidence="2" key="1">
    <citation type="submission" date="2020-03" db="EMBL/GenBank/DDBJ databases">
        <authorList>
            <person name="Weist P."/>
        </authorList>
    </citation>
    <scope>NUCLEOTIDE SEQUENCE</scope>
</reference>
<organism evidence="2 3">
    <name type="scientific">Pleuronectes platessa</name>
    <name type="common">European plaice</name>
    <dbReference type="NCBI Taxonomy" id="8262"/>
    <lineage>
        <taxon>Eukaryota</taxon>
        <taxon>Metazoa</taxon>
        <taxon>Chordata</taxon>
        <taxon>Craniata</taxon>
        <taxon>Vertebrata</taxon>
        <taxon>Euteleostomi</taxon>
        <taxon>Actinopterygii</taxon>
        <taxon>Neopterygii</taxon>
        <taxon>Teleostei</taxon>
        <taxon>Neoteleostei</taxon>
        <taxon>Acanthomorphata</taxon>
        <taxon>Carangaria</taxon>
        <taxon>Pleuronectiformes</taxon>
        <taxon>Pleuronectoidei</taxon>
        <taxon>Pleuronectidae</taxon>
        <taxon>Pleuronectes</taxon>
    </lineage>
</organism>
<accession>A0A9N7UB40</accession>
<comment type="caution">
    <text evidence="2">The sequence shown here is derived from an EMBL/GenBank/DDBJ whole genome shotgun (WGS) entry which is preliminary data.</text>
</comment>
<feature type="region of interest" description="Disordered" evidence="1">
    <location>
        <begin position="1"/>
        <end position="20"/>
    </location>
</feature>
<name>A0A9N7UB40_PLEPL</name>
<dbReference type="AlphaFoldDB" id="A0A9N7UB40"/>